<dbReference type="InterPro" id="IPR025799">
    <property type="entry name" value="Arg_MeTrfase"/>
</dbReference>
<protein>
    <recommendedName>
        <fullName evidence="1">type I protein arginine methyltransferase</fullName>
        <ecNumber evidence="1">2.1.1.319</ecNumber>
    </recommendedName>
</protein>
<dbReference type="EMBL" id="MPUH01001620">
    <property type="protein sequence ID" value="OMJ66848.1"/>
    <property type="molecule type" value="Genomic_DNA"/>
</dbReference>
<accession>A0A1R2AQN2</accession>
<evidence type="ECO:0000256" key="3">
    <source>
        <dbReference type="ARBA" id="ARBA00022679"/>
    </source>
</evidence>
<dbReference type="GO" id="GO:0042054">
    <property type="term" value="F:histone methyltransferase activity"/>
    <property type="evidence" value="ECO:0007669"/>
    <property type="project" value="TreeGrafter"/>
</dbReference>
<evidence type="ECO:0000259" key="7">
    <source>
        <dbReference type="Pfam" id="PF22528"/>
    </source>
</evidence>
<evidence type="ECO:0000256" key="6">
    <source>
        <dbReference type="PROSITE-ProRule" id="PRU01015"/>
    </source>
</evidence>
<dbReference type="GO" id="GO:0035242">
    <property type="term" value="F:protein-arginine omega-N asymmetric methyltransferase activity"/>
    <property type="evidence" value="ECO:0007669"/>
    <property type="project" value="UniProtKB-EC"/>
</dbReference>
<dbReference type="FunFam" id="3.40.50.150:FF:000003">
    <property type="entry name" value="Blast:Protein arginine N-methyltransferase 1"/>
    <property type="match status" value="1"/>
</dbReference>
<dbReference type="Pfam" id="PF06325">
    <property type="entry name" value="PrmA"/>
    <property type="match status" value="1"/>
</dbReference>
<dbReference type="CDD" id="cd02440">
    <property type="entry name" value="AdoMet_MTases"/>
    <property type="match status" value="1"/>
</dbReference>
<dbReference type="GO" id="GO:0005634">
    <property type="term" value="C:nucleus"/>
    <property type="evidence" value="ECO:0007669"/>
    <property type="project" value="TreeGrafter"/>
</dbReference>
<dbReference type="FunFam" id="2.70.160.11:FF:000001">
    <property type="entry name" value="Blast:Protein arginine N-methyltransferase 1"/>
    <property type="match status" value="1"/>
</dbReference>
<keyword evidence="4 6" id="KW-0949">S-adenosyl-L-methionine</keyword>
<keyword evidence="9" id="KW-1185">Reference proteome</keyword>
<sequence length="362" mass="41307">MAKRGRYQVNSLQKSVQNGSSEDIFQADSLWAGLSNEIGTEDPYFYSYSHYGIHEEMIKDKVRTESYMNAMIQNPHIFNGKVVLDIGCGTGILSIFASRAGAKHVYGIDAADVAIQAKQIVEENGLSNKITIIKGKVEEVELPVQFVDIIVSEWMGYFLLYESMLDTVLYARDKWLHPDGLMFPDRAKMYVVGIEDADYKEKKLDFWQDVYGIDMSIIRPTVMAEPIVDVVEGNAVITTECLLYNIDIKNVKLNDLAFASKYSLIATRSDYLHAIIAYFEVEFNHGTRQIKLSTNPSKKYTHWKQTVFYFEGAIPMNCGEEISGSIAIRKNPEHNRDVDIKISYHFNGAKTTFNETRFYKLR</sequence>
<keyword evidence="2 6" id="KW-0489">Methyltransferase</keyword>
<comment type="catalytic activity">
    <reaction evidence="5">
        <text>L-arginyl-[protein] + S-adenosyl-L-methionine = N(omega)-methyl-L-arginyl-[protein] + S-adenosyl-L-homocysteine + H(+)</text>
        <dbReference type="Rhea" id="RHEA:48100"/>
        <dbReference type="Rhea" id="RHEA-COMP:10532"/>
        <dbReference type="Rhea" id="RHEA-COMP:11990"/>
        <dbReference type="ChEBI" id="CHEBI:15378"/>
        <dbReference type="ChEBI" id="CHEBI:29965"/>
        <dbReference type="ChEBI" id="CHEBI:57856"/>
        <dbReference type="ChEBI" id="CHEBI:59789"/>
        <dbReference type="ChEBI" id="CHEBI:65280"/>
    </reaction>
    <physiologicalReaction direction="left-to-right" evidence="5">
        <dbReference type="Rhea" id="RHEA:48101"/>
    </physiologicalReaction>
</comment>
<name>A0A1R2AQN2_9CILI</name>
<keyword evidence="3 6" id="KW-0808">Transferase</keyword>
<dbReference type="GO" id="GO:0032259">
    <property type="term" value="P:methylation"/>
    <property type="evidence" value="ECO:0007669"/>
    <property type="project" value="UniProtKB-KW"/>
</dbReference>
<dbReference type="Pfam" id="PF22528">
    <property type="entry name" value="PRMT_C"/>
    <property type="match status" value="1"/>
</dbReference>
<proteinExistence type="predicted"/>
<dbReference type="OrthoDB" id="7848332at2759"/>
<evidence type="ECO:0000313" key="9">
    <source>
        <dbReference type="Proteomes" id="UP000187209"/>
    </source>
</evidence>
<dbReference type="PANTHER" id="PTHR11006:SF53">
    <property type="entry name" value="PROTEIN ARGININE N-METHYLTRANSFERASE 3"/>
    <property type="match status" value="1"/>
</dbReference>
<evidence type="ECO:0000256" key="4">
    <source>
        <dbReference type="ARBA" id="ARBA00022691"/>
    </source>
</evidence>
<dbReference type="Proteomes" id="UP000187209">
    <property type="component" value="Unassembled WGS sequence"/>
</dbReference>
<dbReference type="Gene3D" id="2.70.160.11">
    <property type="entry name" value="Hnrnp arginine n-methyltransferase1"/>
    <property type="match status" value="1"/>
</dbReference>
<comment type="caution">
    <text evidence="8">The sequence shown here is derived from an EMBL/GenBank/DDBJ whole genome shotgun (WGS) entry which is preliminary data.</text>
</comment>
<gene>
    <name evidence="8" type="ORF">SteCoe_36168</name>
</gene>
<feature type="domain" description="Protein arginine N-methyltransferase" evidence="7">
    <location>
        <begin position="185"/>
        <end position="348"/>
    </location>
</feature>
<dbReference type="PANTHER" id="PTHR11006">
    <property type="entry name" value="PROTEIN ARGININE N-METHYLTRANSFERASE"/>
    <property type="match status" value="1"/>
</dbReference>
<dbReference type="AlphaFoldDB" id="A0A1R2AQN2"/>
<dbReference type="PROSITE" id="PS51678">
    <property type="entry name" value="SAM_MT_PRMT"/>
    <property type="match status" value="1"/>
</dbReference>
<evidence type="ECO:0000256" key="1">
    <source>
        <dbReference type="ARBA" id="ARBA00011925"/>
    </source>
</evidence>
<evidence type="ECO:0000256" key="5">
    <source>
        <dbReference type="ARBA" id="ARBA00049303"/>
    </source>
</evidence>
<evidence type="ECO:0000256" key="2">
    <source>
        <dbReference type="ARBA" id="ARBA00022603"/>
    </source>
</evidence>
<dbReference type="SUPFAM" id="SSF53335">
    <property type="entry name" value="S-adenosyl-L-methionine-dependent methyltransferases"/>
    <property type="match status" value="1"/>
</dbReference>
<dbReference type="Gene3D" id="3.40.50.150">
    <property type="entry name" value="Vaccinia Virus protein VP39"/>
    <property type="match status" value="1"/>
</dbReference>
<evidence type="ECO:0000313" key="8">
    <source>
        <dbReference type="EMBL" id="OMJ66848.1"/>
    </source>
</evidence>
<organism evidence="8 9">
    <name type="scientific">Stentor coeruleus</name>
    <dbReference type="NCBI Taxonomy" id="5963"/>
    <lineage>
        <taxon>Eukaryota</taxon>
        <taxon>Sar</taxon>
        <taxon>Alveolata</taxon>
        <taxon>Ciliophora</taxon>
        <taxon>Postciliodesmatophora</taxon>
        <taxon>Heterotrichea</taxon>
        <taxon>Heterotrichida</taxon>
        <taxon>Stentoridae</taxon>
        <taxon>Stentor</taxon>
    </lineage>
</organism>
<reference evidence="8 9" key="1">
    <citation type="submission" date="2016-11" db="EMBL/GenBank/DDBJ databases">
        <title>The macronuclear genome of Stentor coeruleus: a giant cell with tiny introns.</title>
        <authorList>
            <person name="Slabodnick M."/>
            <person name="Ruby J.G."/>
            <person name="Reiff S.B."/>
            <person name="Swart E.C."/>
            <person name="Gosai S."/>
            <person name="Prabakaran S."/>
            <person name="Witkowska E."/>
            <person name="Larue G.E."/>
            <person name="Fisher S."/>
            <person name="Freeman R.M."/>
            <person name="Gunawardena J."/>
            <person name="Chu W."/>
            <person name="Stover N.A."/>
            <person name="Gregory B.D."/>
            <person name="Nowacki M."/>
            <person name="Derisi J."/>
            <person name="Roy S.W."/>
            <person name="Marshall W.F."/>
            <person name="Sood P."/>
        </authorList>
    </citation>
    <scope>NUCLEOTIDE SEQUENCE [LARGE SCALE GENOMIC DNA]</scope>
    <source>
        <strain evidence="8">WM001</strain>
    </source>
</reference>
<dbReference type="EC" id="2.1.1.319" evidence="1"/>
<dbReference type="InterPro" id="IPR055135">
    <property type="entry name" value="PRMT_dom"/>
</dbReference>
<dbReference type="InterPro" id="IPR029063">
    <property type="entry name" value="SAM-dependent_MTases_sf"/>
</dbReference>